<keyword evidence="2" id="KW-1185">Reference proteome</keyword>
<dbReference type="Proteomes" id="UP000596938">
    <property type="component" value="Unassembled WGS sequence"/>
</dbReference>
<evidence type="ECO:0000313" key="2">
    <source>
        <dbReference type="Proteomes" id="UP000596938"/>
    </source>
</evidence>
<name>A0ABQ1XXU3_9MICC</name>
<protein>
    <submittedName>
        <fullName evidence="1">Uncharacterized protein</fullName>
    </submittedName>
</protein>
<sequence>MVLRGGSASATHISTVSDLPIIFRVSFQRVPSPYGPSVNSWTDSTPLSVVAEPGMSVMTVQTFSGDAWMCWLRLMLWSMGSSLAADPRNRQNPGVPGDLN</sequence>
<reference evidence="2" key="1">
    <citation type="journal article" date="2019" name="Int. J. Syst. Evol. Microbiol.">
        <title>The Global Catalogue of Microorganisms (GCM) 10K type strain sequencing project: providing services to taxonomists for standard genome sequencing and annotation.</title>
        <authorList>
            <consortium name="The Broad Institute Genomics Platform"/>
            <consortium name="The Broad Institute Genome Sequencing Center for Infectious Disease"/>
            <person name="Wu L."/>
            <person name="Ma J."/>
        </authorList>
    </citation>
    <scope>NUCLEOTIDE SEQUENCE [LARGE SCALE GENOMIC DNA]</scope>
    <source>
        <strain evidence="2">CGMCC 1.1927</strain>
    </source>
</reference>
<dbReference type="EMBL" id="BMKU01000011">
    <property type="protein sequence ID" value="GGH05857.1"/>
    <property type="molecule type" value="Genomic_DNA"/>
</dbReference>
<evidence type="ECO:0000313" key="1">
    <source>
        <dbReference type="EMBL" id="GGH05857.1"/>
    </source>
</evidence>
<accession>A0ABQ1XXU3</accession>
<comment type="caution">
    <text evidence="1">The sequence shown here is derived from an EMBL/GenBank/DDBJ whole genome shotgun (WGS) entry which is preliminary data.</text>
</comment>
<proteinExistence type="predicted"/>
<gene>
    <name evidence="1" type="ORF">GCM10011577_32740</name>
</gene>
<organism evidence="1 2">
    <name type="scientific">Pseudarthrobacter polychromogenes</name>
    <dbReference type="NCBI Taxonomy" id="1676"/>
    <lineage>
        <taxon>Bacteria</taxon>
        <taxon>Bacillati</taxon>
        <taxon>Actinomycetota</taxon>
        <taxon>Actinomycetes</taxon>
        <taxon>Micrococcales</taxon>
        <taxon>Micrococcaceae</taxon>
        <taxon>Pseudarthrobacter</taxon>
    </lineage>
</organism>